<dbReference type="EMBL" id="PUHQ01000047">
    <property type="protein sequence ID" value="KAG0660144.1"/>
    <property type="molecule type" value="Genomic_DNA"/>
</dbReference>
<dbReference type="SUPFAM" id="SSF49785">
    <property type="entry name" value="Galactose-binding domain-like"/>
    <property type="match status" value="1"/>
</dbReference>
<dbReference type="InterPro" id="IPR050585">
    <property type="entry name" value="Xaa-Pro_dipeptidyl-ppase/CocE"/>
</dbReference>
<keyword evidence="4" id="KW-1185">Reference proteome</keyword>
<dbReference type="Proteomes" id="UP000777482">
    <property type="component" value="Unassembled WGS sequence"/>
</dbReference>
<protein>
    <recommendedName>
        <fullName evidence="2">Xaa-Pro dipeptidyl-peptidase C-terminal domain-containing protein</fullName>
    </recommendedName>
</protein>
<proteinExistence type="predicted"/>
<dbReference type="Pfam" id="PF08530">
    <property type="entry name" value="PepX_C"/>
    <property type="match status" value="1"/>
</dbReference>
<dbReference type="NCBIfam" id="TIGR00976">
    <property type="entry name" value="CocE_NonD"/>
    <property type="match status" value="1"/>
</dbReference>
<evidence type="ECO:0000256" key="1">
    <source>
        <dbReference type="ARBA" id="ARBA00022801"/>
    </source>
</evidence>
<dbReference type="OrthoDB" id="2578740at2759"/>
<dbReference type="Pfam" id="PF02129">
    <property type="entry name" value="Peptidase_S15"/>
    <property type="match status" value="1"/>
</dbReference>
<organism evidence="3 4">
    <name type="scientific">Rhodotorula mucilaginosa</name>
    <name type="common">Yeast</name>
    <name type="synonym">Rhodotorula rubra</name>
    <dbReference type="NCBI Taxonomy" id="5537"/>
    <lineage>
        <taxon>Eukaryota</taxon>
        <taxon>Fungi</taxon>
        <taxon>Dikarya</taxon>
        <taxon>Basidiomycota</taxon>
        <taxon>Pucciniomycotina</taxon>
        <taxon>Microbotryomycetes</taxon>
        <taxon>Sporidiobolales</taxon>
        <taxon>Sporidiobolaceae</taxon>
        <taxon>Rhodotorula</taxon>
    </lineage>
</organism>
<dbReference type="Gene3D" id="3.40.50.1820">
    <property type="entry name" value="alpha/beta hydrolase"/>
    <property type="match status" value="1"/>
</dbReference>
<dbReference type="InterPro" id="IPR029058">
    <property type="entry name" value="AB_hydrolase_fold"/>
</dbReference>
<dbReference type="Gene3D" id="2.60.120.260">
    <property type="entry name" value="Galactose-binding domain-like"/>
    <property type="match status" value="1"/>
</dbReference>
<dbReference type="InterPro" id="IPR005674">
    <property type="entry name" value="CocE/Ser_esterase"/>
</dbReference>
<dbReference type="PANTHER" id="PTHR43056">
    <property type="entry name" value="PEPTIDASE S9 PROLYL OLIGOPEPTIDASE"/>
    <property type="match status" value="1"/>
</dbReference>
<dbReference type="InterPro" id="IPR000383">
    <property type="entry name" value="Xaa-Pro-like_dom"/>
</dbReference>
<sequence length="603" mass="67963">MAITLPTFEIATKSIGKPQVGVNGYDGRHPGKTTLLKKGSTREGWEGERTRALESDILLDHDVELVMRDGAKLYCDVYRPADSADEKIPALLMWSPYGKRYSSVDMLPVTTWRCGLKSSDLSGWEKFEGLDPATWCPRGYAIVSIDTRGAGHSDGENQIMGARMGEDGYDAIEALAKMPWCDGNIGMAGNSFLAISQWHIAAQQPPSLKAIAPWEGCGDLFREQFVRGGVFEISNMDLINKLIIKGQQGTEDFCEMYKRHPLAHPYWDDKRADMTKIKIPAYVSGSDFSSIHTMGSIRGFWECQGPKWIRWSGVQEWHDLYAIPESTRELLDYFDYYLKGKQNGFVENTPKVRWALLQGGDREPIENIPVEDFPIPNTDYRDLYFSSEGKLAEAAPKEASSVSYVSRGEDKSNVVFDIKFDQKTQLVGIPKAIVYMSTPDYDDMNVYIALKKLDKDGNPLMHMTIPRNRAWAPSHAEIAEKDRTSLLLVSGSLGVLRASHREIDATKNPHPNWPWHPHTSEQKLERDEVVKLEIGIWAMGWQYDAGESLRVEISGGHDMNHEIRHFSDPTKLPGDETLNHGRHVVHFGGDYPSKVILPFVNIQ</sequence>
<dbReference type="SUPFAM" id="SSF53474">
    <property type="entry name" value="alpha/beta-Hydrolases"/>
    <property type="match status" value="1"/>
</dbReference>
<dbReference type="InterPro" id="IPR013736">
    <property type="entry name" value="Xaa-Pro_dipept_C"/>
</dbReference>
<dbReference type="PANTHER" id="PTHR43056:SF10">
    <property type="entry name" value="COCE_NOND FAMILY, PUTATIVE (AFU_ORTHOLOGUE AFUA_7G00600)-RELATED"/>
    <property type="match status" value="1"/>
</dbReference>
<name>A0A9P7B5U3_RHOMI</name>
<accession>A0A9P7B5U3</accession>
<dbReference type="SMART" id="SM00939">
    <property type="entry name" value="PepX_C"/>
    <property type="match status" value="1"/>
</dbReference>
<dbReference type="GO" id="GO:0008239">
    <property type="term" value="F:dipeptidyl-peptidase activity"/>
    <property type="evidence" value="ECO:0007669"/>
    <property type="project" value="InterPro"/>
</dbReference>
<reference evidence="3 4" key="1">
    <citation type="submission" date="2020-11" db="EMBL/GenBank/DDBJ databases">
        <title>Kefir isolates.</title>
        <authorList>
            <person name="Marcisauskas S."/>
            <person name="Kim Y."/>
            <person name="Blasche S."/>
        </authorList>
    </citation>
    <scope>NUCLEOTIDE SEQUENCE [LARGE SCALE GENOMIC DNA]</scope>
    <source>
        <strain evidence="3 4">KR</strain>
    </source>
</reference>
<feature type="domain" description="Xaa-Pro dipeptidyl-peptidase C-terminal" evidence="2">
    <location>
        <begin position="331"/>
        <end position="596"/>
    </location>
</feature>
<comment type="caution">
    <text evidence="3">The sequence shown here is derived from an EMBL/GenBank/DDBJ whole genome shotgun (WGS) entry which is preliminary data.</text>
</comment>
<dbReference type="AlphaFoldDB" id="A0A9P7B5U3"/>
<dbReference type="Gene3D" id="1.10.3020.20">
    <property type="match status" value="1"/>
</dbReference>
<evidence type="ECO:0000313" key="3">
    <source>
        <dbReference type="EMBL" id="KAG0660144.1"/>
    </source>
</evidence>
<gene>
    <name evidence="3" type="ORF">C6P46_004774</name>
</gene>
<keyword evidence="1" id="KW-0378">Hydrolase</keyword>
<evidence type="ECO:0000259" key="2">
    <source>
        <dbReference type="SMART" id="SM00939"/>
    </source>
</evidence>
<dbReference type="InterPro" id="IPR008979">
    <property type="entry name" value="Galactose-bd-like_sf"/>
</dbReference>
<evidence type="ECO:0000313" key="4">
    <source>
        <dbReference type="Proteomes" id="UP000777482"/>
    </source>
</evidence>